<dbReference type="EMBL" id="OZ023716">
    <property type="protein sequence ID" value="CAK9865671.1"/>
    <property type="molecule type" value="Genomic_DNA"/>
</dbReference>
<reference evidence="2" key="1">
    <citation type="submission" date="2024-03" db="EMBL/GenBank/DDBJ databases">
        <authorList>
            <consortium name="ELIXIR-Norway"/>
            <consortium name="Elixir Norway"/>
        </authorList>
    </citation>
    <scope>NUCLEOTIDE SEQUENCE</scope>
</reference>
<keyword evidence="3" id="KW-1185">Reference proteome</keyword>
<name>A0ABP1AT30_9BRYO</name>
<feature type="region of interest" description="Disordered" evidence="1">
    <location>
        <begin position="105"/>
        <end position="158"/>
    </location>
</feature>
<sequence length="158" mass="17427">MQPADLCSTILKDATEAHYQQQISVPPHSEIATEAETTILKMQQKLAISWISVPPNSEIPTEAETEAETAILKMQQWLPTSGSLYPPNSENATKTRYQWISIPPNSENATEVHDPEEFARRSPQKSRGMKACPWPAAACGMRSGMTTGRRKQATESGS</sequence>
<gene>
    <name evidence="2" type="ORF">CSSPJE1EN2_LOCUS8666</name>
</gene>
<evidence type="ECO:0000313" key="3">
    <source>
        <dbReference type="Proteomes" id="UP001497522"/>
    </source>
</evidence>
<proteinExistence type="predicted"/>
<evidence type="ECO:0000313" key="2">
    <source>
        <dbReference type="EMBL" id="CAK9865671.1"/>
    </source>
</evidence>
<accession>A0ABP1AT30</accession>
<feature type="compositionally biased region" description="Basic and acidic residues" evidence="1">
    <location>
        <begin position="110"/>
        <end position="120"/>
    </location>
</feature>
<evidence type="ECO:0000256" key="1">
    <source>
        <dbReference type="SAM" id="MobiDB-lite"/>
    </source>
</evidence>
<dbReference type="Proteomes" id="UP001497522">
    <property type="component" value="Chromosome 15"/>
</dbReference>
<protein>
    <submittedName>
        <fullName evidence="2">Uncharacterized protein</fullName>
    </submittedName>
</protein>
<organism evidence="2 3">
    <name type="scientific">Sphagnum jensenii</name>
    <dbReference type="NCBI Taxonomy" id="128206"/>
    <lineage>
        <taxon>Eukaryota</taxon>
        <taxon>Viridiplantae</taxon>
        <taxon>Streptophyta</taxon>
        <taxon>Embryophyta</taxon>
        <taxon>Bryophyta</taxon>
        <taxon>Sphagnophytina</taxon>
        <taxon>Sphagnopsida</taxon>
        <taxon>Sphagnales</taxon>
        <taxon>Sphagnaceae</taxon>
        <taxon>Sphagnum</taxon>
    </lineage>
</organism>